<evidence type="ECO:0000313" key="3">
    <source>
        <dbReference type="Proteomes" id="UP000011648"/>
    </source>
</evidence>
<proteinExistence type="predicted"/>
<organism evidence="2 3">
    <name type="scientific">Natrialba taiwanensis DSM 12281</name>
    <dbReference type="NCBI Taxonomy" id="1230458"/>
    <lineage>
        <taxon>Archaea</taxon>
        <taxon>Methanobacteriati</taxon>
        <taxon>Methanobacteriota</taxon>
        <taxon>Stenosarchaea group</taxon>
        <taxon>Halobacteria</taxon>
        <taxon>Halobacteriales</taxon>
        <taxon>Natrialbaceae</taxon>
        <taxon>Natrialba</taxon>
    </lineage>
</organism>
<dbReference type="STRING" id="1230458.C484_00935"/>
<accession>M0ADF5</accession>
<keyword evidence="3" id="KW-1185">Reference proteome</keyword>
<comment type="caution">
    <text evidence="2">The sequence shown here is derived from an EMBL/GenBank/DDBJ whole genome shotgun (WGS) entry which is preliminary data.</text>
</comment>
<gene>
    <name evidence="2" type="ORF">C484_00935</name>
</gene>
<dbReference type="RefSeq" id="WP_006824100.1">
    <property type="nucleotide sequence ID" value="NZ_AOIL01000007.1"/>
</dbReference>
<feature type="region of interest" description="Disordered" evidence="1">
    <location>
        <begin position="1"/>
        <end position="31"/>
    </location>
</feature>
<dbReference type="Proteomes" id="UP000011648">
    <property type="component" value="Unassembled WGS sequence"/>
</dbReference>
<protein>
    <submittedName>
        <fullName evidence="2">Uncharacterized protein</fullName>
    </submittedName>
</protein>
<evidence type="ECO:0000313" key="2">
    <source>
        <dbReference type="EMBL" id="ELY96544.1"/>
    </source>
</evidence>
<dbReference type="PATRIC" id="fig|1230458.4.peg.173"/>
<dbReference type="EMBL" id="AOIL01000007">
    <property type="protein sequence ID" value="ELY96544.1"/>
    <property type="molecule type" value="Genomic_DNA"/>
</dbReference>
<dbReference type="OrthoDB" id="382680at2157"/>
<name>M0ADF5_9EURY</name>
<evidence type="ECO:0000256" key="1">
    <source>
        <dbReference type="SAM" id="MobiDB-lite"/>
    </source>
</evidence>
<reference evidence="2 3" key="1">
    <citation type="journal article" date="2014" name="PLoS Genet.">
        <title>Phylogenetically driven sequencing of extremely halophilic archaea reveals strategies for static and dynamic osmo-response.</title>
        <authorList>
            <person name="Becker E.A."/>
            <person name="Seitzer P.M."/>
            <person name="Tritt A."/>
            <person name="Larsen D."/>
            <person name="Krusor M."/>
            <person name="Yao A.I."/>
            <person name="Wu D."/>
            <person name="Madern D."/>
            <person name="Eisen J.A."/>
            <person name="Darling A.E."/>
            <person name="Facciotti M.T."/>
        </authorList>
    </citation>
    <scope>NUCLEOTIDE SEQUENCE [LARGE SCALE GENOMIC DNA]</scope>
    <source>
        <strain evidence="2 3">DSM 12281</strain>
    </source>
</reference>
<sequence>MLVEHPRAGDGPGNPPAAVDVNGESSPVDGGRFEVPGDAHSWLEHFASAYDTTPDALIVGETCGTVMDNGEVCGRETPCPYHSDEEE</sequence>
<dbReference type="AlphaFoldDB" id="M0ADF5"/>